<dbReference type="eggNOG" id="KOG3957">
    <property type="taxonomic scope" value="Eukaryota"/>
</dbReference>
<reference evidence="2" key="3">
    <citation type="submission" date="2010-09" db="EMBL/GenBank/DDBJ databases">
        <title>Annotation of Gaeumannomyces graminis var. tritici R3-111a-1.</title>
        <authorList>
            <consortium name="The Broad Institute Genome Sequencing Platform"/>
            <person name="Ma L.-J."/>
            <person name="Dead R."/>
            <person name="Young S.K."/>
            <person name="Zeng Q."/>
            <person name="Gargeya S."/>
            <person name="Fitzgerald M."/>
            <person name="Haas B."/>
            <person name="Abouelleil A."/>
            <person name="Alvarado L."/>
            <person name="Arachchi H.M."/>
            <person name="Berlin A."/>
            <person name="Brown A."/>
            <person name="Chapman S.B."/>
            <person name="Chen Z."/>
            <person name="Dunbar C."/>
            <person name="Freedman E."/>
            <person name="Gearin G."/>
            <person name="Gellesch M."/>
            <person name="Goldberg J."/>
            <person name="Griggs A."/>
            <person name="Gujja S."/>
            <person name="Heiman D."/>
            <person name="Howarth C."/>
            <person name="Larson L."/>
            <person name="Lui A."/>
            <person name="MacDonald P.J.P."/>
            <person name="Mehta T."/>
            <person name="Montmayeur A."/>
            <person name="Murphy C."/>
            <person name="Neiman D."/>
            <person name="Pearson M."/>
            <person name="Priest M."/>
            <person name="Roberts A."/>
            <person name="Saif S."/>
            <person name="Shea T."/>
            <person name="Shenoy N."/>
            <person name="Sisk P."/>
            <person name="Stolte C."/>
            <person name="Sykes S."/>
            <person name="Yandava C."/>
            <person name="Wortman J."/>
            <person name="Nusbaum C."/>
            <person name="Birren B."/>
        </authorList>
    </citation>
    <scope>NUCLEOTIDE SEQUENCE</scope>
    <source>
        <strain evidence="2">R3-111a-1</strain>
    </source>
</reference>
<reference evidence="2" key="2">
    <citation type="submission" date="2010-07" db="EMBL/GenBank/DDBJ databases">
        <authorList>
            <consortium name="The Broad Institute Genome Sequencing Platform"/>
            <consortium name="Broad Institute Genome Sequencing Center for Infectious Disease"/>
            <person name="Ma L.-J."/>
            <person name="Dead R."/>
            <person name="Young S."/>
            <person name="Zeng Q."/>
            <person name="Koehrsen M."/>
            <person name="Alvarado L."/>
            <person name="Berlin A."/>
            <person name="Chapman S.B."/>
            <person name="Chen Z."/>
            <person name="Freedman E."/>
            <person name="Gellesch M."/>
            <person name="Goldberg J."/>
            <person name="Griggs A."/>
            <person name="Gujja S."/>
            <person name="Heilman E.R."/>
            <person name="Heiman D."/>
            <person name="Hepburn T."/>
            <person name="Howarth C."/>
            <person name="Jen D."/>
            <person name="Larson L."/>
            <person name="Mehta T."/>
            <person name="Neiman D."/>
            <person name="Pearson M."/>
            <person name="Roberts A."/>
            <person name="Saif S."/>
            <person name="Shea T."/>
            <person name="Shenoy N."/>
            <person name="Sisk P."/>
            <person name="Stolte C."/>
            <person name="Sykes S."/>
            <person name="Walk T."/>
            <person name="White J."/>
            <person name="Yandava C."/>
            <person name="Haas B."/>
            <person name="Nusbaum C."/>
            <person name="Birren B."/>
        </authorList>
    </citation>
    <scope>NUCLEOTIDE SEQUENCE</scope>
    <source>
        <strain evidence="2">R3-111a-1</strain>
    </source>
</reference>
<dbReference type="Gene3D" id="3.40.50.10540">
    <property type="entry name" value="Crotonobetainyl-coa:carnitine coa-transferase, domain 1"/>
    <property type="match status" value="1"/>
</dbReference>
<dbReference type="VEuPathDB" id="FungiDB:GGTG_07547"/>
<dbReference type="PANTHER" id="PTHR48229:SF1">
    <property type="entry name" value="ALPHA METHYLACYL-COA RACEMASE-RELATED"/>
    <property type="match status" value="1"/>
</dbReference>
<sequence length="581" mass="62556">MTTDTPQSYSIRKEADRIFRDVLLRDARLQLPAKVLELAGRTSFNAPDTVDTPFLPVPLRFAEVSAALWALAGTLGSAVARDRFGAEAAGGAQDVTVNTDLAALFLASAVLARVNGKPLSDPAVAAVWGRYDLGRMADPWRRFCTNVYPTRDGRWFHLHGSMNADRSLAMLGLPRDDAAVSTQEEAVAVYADAVRRHDAEWLDVEANEHWRQAGTVCLTRDEFDATEQGRATAADGLYILSRHDDASQNPLPPVPYPAVRDPNDRKPLRGIKMVDISRVIAAPTVARLAAFFGATVVRVSHAGQPEVGALLMDGNLGKRDASLDLKSGDGRAALRRLVEDADVVLDGYRPGALDRLGFGQAYLHALARRRGKGMVVVRENCYGWSGPWAGRSGWQQISDCVTGVSWMMGEFLGLDEPVVPPLPSSDYQTGLVGLIGILTAIDKRATEGGSYTVDISLNQFNRFLLAQGALAPEVQRGLRELHPTFRPRHHDDMMALLTKVMGSLQAAVPRLFRPAYFDSIPSDLGGGGGGGPAGTKDVLTYLRLPVELGVTPLGPAVGSCLPGTHKAEWPQDEGGEASGAL</sequence>
<dbReference type="Pfam" id="PF02515">
    <property type="entry name" value="CoA_transf_3"/>
    <property type="match status" value="1"/>
</dbReference>
<dbReference type="HOGENOM" id="CLU_021588_1_1_1"/>
<dbReference type="Proteomes" id="UP000006039">
    <property type="component" value="Unassembled WGS sequence"/>
</dbReference>
<evidence type="ECO:0000313" key="4">
    <source>
        <dbReference type="Proteomes" id="UP000006039"/>
    </source>
</evidence>
<evidence type="ECO:0000313" key="2">
    <source>
        <dbReference type="EMBL" id="EJT73691.1"/>
    </source>
</evidence>
<dbReference type="PANTHER" id="PTHR48229">
    <property type="entry name" value="CAIB/BAIF FAMILY ENZYME (AFU_ORTHOLOGUE AFUA_1G05360)-RELATED"/>
    <property type="match status" value="1"/>
</dbReference>
<dbReference type="InterPro" id="IPR003673">
    <property type="entry name" value="CoA-Trfase_fam_III"/>
</dbReference>
<protein>
    <submittedName>
        <fullName evidence="2">CAIB/BAIF family enzyme</fullName>
    </submittedName>
</protein>
<dbReference type="EnsemblFungi" id="EJT73691">
    <property type="protein sequence ID" value="EJT73691"/>
    <property type="gene ID" value="GGTG_07547"/>
</dbReference>
<dbReference type="STRING" id="644352.J3P1Z9"/>
<evidence type="ECO:0000313" key="3">
    <source>
        <dbReference type="EnsemblFungi" id="EJT73691"/>
    </source>
</evidence>
<dbReference type="InterPro" id="IPR023606">
    <property type="entry name" value="CoA-Trfase_III_dom_1_sf"/>
</dbReference>
<dbReference type="OrthoDB" id="2308815at2759"/>
<name>J3P1Z9_GAET3</name>
<keyword evidence="4" id="KW-1185">Reference proteome</keyword>
<dbReference type="GeneID" id="20348005"/>
<dbReference type="InterPro" id="IPR052985">
    <property type="entry name" value="CoA-trans_III_biosynth/detox"/>
</dbReference>
<comment type="similarity">
    <text evidence="1">Belongs to the CoA-transferase III family.</text>
</comment>
<dbReference type="AlphaFoldDB" id="J3P1Z9"/>
<reference evidence="3" key="4">
    <citation type="journal article" date="2015" name="G3 (Bethesda)">
        <title>Genome sequences of three phytopathogenic species of the Magnaporthaceae family of fungi.</title>
        <authorList>
            <person name="Okagaki L.H."/>
            <person name="Nunes C.C."/>
            <person name="Sailsbery J."/>
            <person name="Clay B."/>
            <person name="Brown D."/>
            <person name="John T."/>
            <person name="Oh Y."/>
            <person name="Young N."/>
            <person name="Fitzgerald M."/>
            <person name="Haas B.J."/>
            <person name="Zeng Q."/>
            <person name="Young S."/>
            <person name="Adiconis X."/>
            <person name="Fan L."/>
            <person name="Levin J.Z."/>
            <person name="Mitchell T.K."/>
            <person name="Okubara P.A."/>
            <person name="Farman M.L."/>
            <person name="Kohn L.M."/>
            <person name="Birren B."/>
            <person name="Ma L.-J."/>
            <person name="Dean R.A."/>
        </authorList>
    </citation>
    <scope>NUCLEOTIDE SEQUENCE</scope>
    <source>
        <strain evidence="3">R3-111a-1</strain>
    </source>
</reference>
<dbReference type="EMBL" id="GL385398">
    <property type="protein sequence ID" value="EJT73691.1"/>
    <property type="molecule type" value="Genomic_DNA"/>
</dbReference>
<gene>
    <name evidence="3" type="primary">20348005</name>
    <name evidence="2" type="ORF">GGTG_07547</name>
</gene>
<reference evidence="4" key="1">
    <citation type="submission" date="2010-07" db="EMBL/GenBank/DDBJ databases">
        <title>The genome sequence of Gaeumannomyces graminis var. tritici strain R3-111a-1.</title>
        <authorList>
            <consortium name="The Broad Institute Genome Sequencing Platform"/>
            <person name="Ma L.-J."/>
            <person name="Dead R."/>
            <person name="Young S."/>
            <person name="Zeng Q."/>
            <person name="Koehrsen M."/>
            <person name="Alvarado L."/>
            <person name="Berlin A."/>
            <person name="Chapman S.B."/>
            <person name="Chen Z."/>
            <person name="Freedman E."/>
            <person name="Gellesch M."/>
            <person name="Goldberg J."/>
            <person name="Griggs A."/>
            <person name="Gujja S."/>
            <person name="Heilman E.R."/>
            <person name="Heiman D."/>
            <person name="Hepburn T."/>
            <person name="Howarth C."/>
            <person name="Jen D."/>
            <person name="Larson L."/>
            <person name="Mehta T."/>
            <person name="Neiman D."/>
            <person name="Pearson M."/>
            <person name="Roberts A."/>
            <person name="Saif S."/>
            <person name="Shea T."/>
            <person name="Shenoy N."/>
            <person name="Sisk P."/>
            <person name="Stolte C."/>
            <person name="Sykes S."/>
            <person name="Walk T."/>
            <person name="White J."/>
            <person name="Yandava C."/>
            <person name="Haas B."/>
            <person name="Nusbaum C."/>
            <person name="Birren B."/>
        </authorList>
    </citation>
    <scope>NUCLEOTIDE SEQUENCE [LARGE SCALE GENOMIC DNA]</scope>
    <source>
        <strain evidence="4">R3-111a-1</strain>
    </source>
</reference>
<organism evidence="2">
    <name type="scientific">Gaeumannomyces tritici (strain R3-111a-1)</name>
    <name type="common">Wheat and barley take-all root rot fungus</name>
    <name type="synonym">Gaeumannomyces graminis var. tritici</name>
    <dbReference type="NCBI Taxonomy" id="644352"/>
    <lineage>
        <taxon>Eukaryota</taxon>
        <taxon>Fungi</taxon>
        <taxon>Dikarya</taxon>
        <taxon>Ascomycota</taxon>
        <taxon>Pezizomycotina</taxon>
        <taxon>Sordariomycetes</taxon>
        <taxon>Sordariomycetidae</taxon>
        <taxon>Magnaporthales</taxon>
        <taxon>Magnaporthaceae</taxon>
        <taxon>Gaeumannomyces</taxon>
    </lineage>
</organism>
<evidence type="ECO:0000256" key="1">
    <source>
        <dbReference type="ARBA" id="ARBA00008383"/>
    </source>
</evidence>
<proteinExistence type="inferred from homology"/>
<dbReference type="RefSeq" id="XP_009223635.1">
    <property type="nucleotide sequence ID" value="XM_009225371.1"/>
</dbReference>
<reference evidence="3" key="5">
    <citation type="submission" date="2018-04" db="UniProtKB">
        <authorList>
            <consortium name="EnsemblFungi"/>
        </authorList>
    </citation>
    <scope>IDENTIFICATION</scope>
    <source>
        <strain evidence="3">R3-111a-1</strain>
    </source>
</reference>
<accession>J3P1Z9</accession>
<dbReference type="GO" id="GO:0003824">
    <property type="term" value="F:catalytic activity"/>
    <property type="evidence" value="ECO:0007669"/>
    <property type="project" value="InterPro"/>
</dbReference>
<dbReference type="SUPFAM" id="SSF89796">
    <property type="entry name" value="CoA-transferase family III (CaiB/BaiF)"/>
    <property type="match status" value="2"/>
</dbReference>